<evidence type="ECO:0000256" key="1">
    <source>
        <dbReference type="SAM" id="MobiDB-lite"/>
    </source>
</evidence>
<sequence>MAEGRGHVNNSAKIKKKQKSKMDFDSMYEQLQEENKVFLDNKEFWIRKGNSQKYTCILCNISVQISSNMKSVKATLLNHIEDKYHRKRYDNYMSSRKSKDEDQFQEQINKPQVNENTCDNKNGEDNVVSDVVDLVKKRDNK</sequence>
<protein>
    <submittedName>
        <fullName evidence="2">Uncharacterized protein</fullName>
    </submittedName>
</protein>
<organism evidence="2">
    <name type="scientific">Homalodisca liturata</name>
    <dbReference type="NCBI Taxonomy" id="320908"/>
    <lineage>
        <taxon>Eukaryota</taxon>
        <taxon>Metazoa</taxon>
        <taxon>Ecdysozoa</taxon>
        <taxon>Arthropoda</taxon>
        <taxon>Hexapoda</taxon>
        <taxon>Insecta</taxon>
        <taxon>Pterygota</taxon>
        <taxon>Neoptera</taxon>
        <taxon>Paraneoptera</taxon>
        <taxon>Hemiptera</taxon>
        <taxon>Auchenorrhyncha</taxon>
        <taxon>Membracoidea</taxon>
        <taxon>Cicadellidae</taxon>
        <taxon>Cicadellinae</taxon>
        <taxon>Proconiini</taxon>
        <taxon>Homalodisca</taxon>
    </lineage>
</organism>
<feature type="compositionally biased region" description="Polar residues" evidence="1">
    <location>
        <begin position="105"/>
        <end position="120"/>
    </location>
</feature>
<dbReference type="AlphaFoldDB" id="A0A1B6JW22"/>
<feature type="region of interest" description="Disordered" evidence="1">
    <location>
        <begin position="95"/>
        <end position="125"/>
    </location>
</feature>
<accession>A0A1B6JW22</accession>
<name>A0A1B6JW22_9HEMI</name>
<dbReference type="EMBL" id="GECU01004316">
    <property type="protein sequence ID" value="JAT03391.1"/>
    <property type="molecule type" value="Transcribed_RNA"/>
</dbReference>
<evidence type="ECO:0000313" key="2">
    <source>
        <dbReference type="EMBL" id="JAT03391.1"/>
    </source>
</evidence>
<gene>
    <name evidence="2" type="ORF">g.36311</name>
</gene>
<reference evidence="2" key="1">
    <citation type="submission" date="2015-11" db="EMBL/GenBank/DDBJ databases">
        <title>De novo transcriptome assembly of four potential Pierce s Disease insect vectors from Arizona vineyards.</title>
        <authorList>
            <person name="Tassone E.E."/>
        </authorList>
    </citation>
    <scope>NUCLEOTIDE SEQUENCE</scope>
</reference>
<proteinExistence type="predicted"/>